<proteinExistence type="inferred from homology"/>
<dbReference type="InterPro" id="IPR038257">
    <property type="entry name" value="CRISPR-assoc_Cas3_HD_sf"/>
</dbReference>
<evidence type="ECO:0000256" key="1">
    <source>
        <dbReference type="ARBA" id="ARBA00006847"/>
    </source>
</evidence>
<evidence type="ECO:0000256" key="3">
    <source>
        <dbReference type="ARBA" id="ARBA00022722"/>
    </source>
</evidence>
<keyword evidence="11" id="KW-0255">Endonuclease</keyword>
<dbReference type="InterPro" id="IPR001650">
    <property type="entry name" value="Helicase_C-like"/>
</dbReference>
<dbReference type="PANTHER" id="PTHR47963:SF9">
    <property type="entry name" value="CRISPR-ASSOCIATED ENDONUCLEASE_HELICASE CAS3"/>
    <property type="match status" value="1"/>
</dbReference>
<dbReference type="InterPro" id="IPR027417">
    <property type="entry name" value="P-loop_NTPase"/>
</dbReference>
<keyword evidence="9" id="KW-0051">Antiviral defense</keyword>
<dbReference type="CDD" id="cd17930">
    <property type="entry name" value="DEXHc_cas3"/>
    <property type="match status" value="1"/>
</dbReference>
<dbReference type="InterPro" id="IPR011545">
    <property type="entry name" value="DEAD/DEAH_box_helicase_dom"/>
</dbReference>
<dbReference type="SMART" id="SM00490">
    <property type="entry name" value="HELICc"/>
    <property type="match status" value="1"/>
</dbReference>
<name>A0A840VAX9_9BACT</name>
<gene>
    <name evidence="11" type="ORF">HNR46_001193</name>
</gene>
<evidence type="ECO:0000256" key="6">
    <source>
        <dbReference type="ARBA" id="ARBA00022801"/>
    </source>
</evidence>
<dbReference type="GO" id="GO:0046872">
    <property type="term" value="F:metal ion binding"/>
    <property type="evidence" value="ECO:0007669"/>
    <property type="project" value="UniProtKB-KW"/>
</dbReference>
<dbReference type="AlphaFoldDB" id="A0A840VAX9"/>
<accession>A0A840VAX9</accession>
<dbReference type="PROSITE" id="PS51643">
    <property type="entry name" value="HD_CAS3"/>
    <property type="match status" value="1"/>
</dbReference>
<evidence type="ECO:0000256" key="7">
    <source>
        <dbReference type="ARBA" id="ARBA00022806"/>
    </source>
</evidence>
<reference evidence="11 12" key="1">
    <citation type="submission" date="2020-08" db="EMBL/GenBank/DDBJ databases">
        <title>Genomic Encyclopedia of Type Strains, Phase IV (KMG-IV): sequencing the most valuable type-strain genomes for metagenomic binning, comparative biology and taxonomic classification.</title>
        <authorList>
            <person name="Goeker M."/>
        </authorList>
    </citation>
    <scope>NUCLEOTIDE SEQUENCE [LARGE SCALE GENOMIC DNA]</scope>
    <source>
        <strain evidence="11 12">YC6886</strain>
    </source>
</reference>
<dbReference type="SUPFAM" id="SSF52540">
    <property type="entry name" value="P-loop containing nucleoside triphosphate hydrolases"/>
    <property type="match status" value="1"/>
</dbReference>
<evidence type="ECO:0000256" key="4">
    <source>
        <dbReference type="ARBA" id="ARBA00022723"/>
    </source>
</evidence>
<keyword evidence="7 11" id="KW-0347">Helicase</keyword>
<dbReference type="EC" id="3.1.-.-" evidence="11"/>
<dbReference type="GO" id="GO:0003723">
    <property type="term" value="F:RNA binding"/>
    <property type="evidence" value="ECO:0007669"/>
    <property type="project" value="TreeGrafter"/>
</dbReference>
<dbReference type="GO" id="GO:0003724">
    <property type="term" value="F:RNA helicase activity"/>
    <property type="evidence" value="ECO:0007669"/>
    <property type="project" value="TreeGrafter"/>
</dbReference>
<dbReference type="GO" id="GO:0005524">
    <property type="term" value="F:ATP binding"/>
    <property type="evidence" value="ECO:0007669"/>
    <property type="project" value="UniProtKB-KW"/>
</dbReference>
<evidence type="ECO:0000313" key="12">
    <source>
        <dbReference type="Proteomes" id="UP000557717"/>
    </source>
</evidence>
<dbReference type="EC" id="3.6.4.-" evidence="11"/>
<protein>
    <submittedName>
        <fullName evidence="11">CRISPR-associated endonuclease/helicase Cas3</fullName>
        <ecNumber evidence="11">3.1.-.-</ecNumber>
        <ecNumber evidence="11">3.6.4.-</ecNumber>
    </submittedName>
</protein>
<evidence type="ECO:0000256" key="2">
    <source>
        <dbReference type="ARBA" id="ARBA00009046"/>
    </source>
</evidence>
<keyword evidence="8" id="KW-0067">ATP-binding</keyword>
<keyword evidence="3" id="KW-0540">Nuclease</keyword>
<dbReference type="InterPro" id="IPR050547">
    <property type="entry name" value="DEAD_box_RNA_helicases"/>
</dbReference>
<comment type="similarity">
    <text evidence="1">In the N-terminal section; belongs to the CRISPR-associated nuclease Cas3-HD family.</text>
</comment>
<feature type="domain" description="HD Cas3-type" evidence="10">
    <location>
        <begin position="20"/>
        <end position="195"/>
    </location>
</feature>
<dbReference type="EMBL" id="JACHFD010000004">
    <property type="protein sequence ID" value="MBB5350959.1"/>
    <property type="molecule type" value="Genomic_DNA"/>
</dbReference>
<evidence type="ECO:0000259" key="10">
    <source>
        <dbReference type="PROSITE" id="PS51643"/>
    </source>
</evidence>
<evidence type="ECO:0000256" key="5">
    <source>
        <dbReference type="ARBA" id="ARBA00022741"/>
    </source>
</evidence>
<evidence type="ECO:0000256" key="9">
    <source>
        <dbReference type="ARBA" id="ARBA00023118"/>
    </source>
</evidence>
<dbReference type="SMART" id="SM00487">
    <property type="entry name" value="DEXDc"/>
    <property type="match status" value="1"/>
</dbReference>
<keyword evidence="4" id="KW-0479">Metal-binding</keyword>
<comment type="caution">
    <text evidence="11">The sequence shown here is derived from an EMBL/GenBank/DDBJ whole genome shotgun (WGS) entry which is preliminary data.</text>
</comment>
<sequence>MEASPTLRLQDCWAKSDPVTGLPGLSVRDHCLIVGHIANALASEIPKPVRHLLPHGFASLIAAHDLGKITPGFQLKCPLWEFHESCRRLTHLNGLITLHAAVSQSHLQFSPIHSLHPLARLWLISTAGHHGGYPDGLKRATAPAFEGGNPDFIPLREELVQILIETFGPFPTESAKNQPERIHLLTGFTIFSDWLGSNTDWFPFDFPVEEGAIASRIRELTKALGLHSSPRPGITFESQFHTDGLPPLAPRPLQSTLVDAADQAGLYIVEAPMGMGKTEAALAAAYRRWTEGTERGLYFALPTQLSSERIHDRITSFLKNVLGEEATHSLVHGHAWLHGARNRRLSARVDEFDHNDTDEALRWFNSTRRQLLAPFGTGTIDQALLAILPARFAALRYFALAGKVVVVDEVHSYDPYISALIDRLIRYLLKAGSTIIILSATLTSERRFQLIAAARKALDQEPRYEGISQSALLQAPDEVPYPLITKITADATQAIPIIFPESSEPHSNRVHLVHQSLTQENESAYWKKIASWVELGANVVVIRNTVALAQETYRHLKSLLSDRIPEAHCGLLHSRFPIWQRSRNESRWVSLLGKDSSLRPPGSLLVSTQIVEQSVDIDADLLITDLAPTELILQRIGRLHRHPHPRPPGMDKTTCHILYPPVDWENGKEALTKSLAPHHYIYPAFRLWQASTTLHPMDSISLPSQVRTTLERSAAQLPEVGASDTLHTFHHELQTASDLQNGTAATRDVFSASALKDQEGHETRFNIQPSAQLVLLKRPPMESSTVITVHPLHGSSITFPKGFFSYDLATAIHLNAIRIPAHWVHASLRAAPEWLQQHMDDGVIAVLHDSSIEVLPVSPSNRSLRYTSFLGLTQQQIESSPFTTDLEDYWF</sequence>
<dbReference type="Gene3D" id="1.10.3210.30">
    <property type="match status" value="1"/>
</dbReference>
<keyword evidence="6 11" id="KW-0378">Hydrolase</keyword>
<dbReference type="RefSeq" id="WP_184016696.1">
    <property type="nucleotide sequence ID" value="NZ_JACHFD010000004.1"/>
</dbReference>
<dbReference type="InterPro" id="IPR006483">
    <property type="entry name" value="CRISPR-assoc_Cas3_HD"/>
</dbReference>
<dbReference type="Pfam" id="PF22590">
    <property type="entry name" value="Cas3-like_C_2"/>
    <property type="match status" value="1"/>
</dbReference>
<organism evidence="11 12">
    <name type="scientific">Haloferula luteola</name>
    <dbReference type="NCBI Taxonomy" id="595692"/>
    <lineage>
        <taxon>Bacteria</taxon>
        <taxon>Pseudomonadati</taxon>
        <taxon>Verrucomicrobiota</taxon>
        <taxon>Verrucomicrobiia</taxon>
        <taxon>Verrucomicrobiales</taxon>
        <taxon>Verrucomicrobiaceae</taxon>
        <taxon>Haloferula</taxon>
    </lineage>
</organism>
<keyword evidence="5" id="KW-0547">Nucleotide-binding</keyword>
<dbReference type="Pfam" id="PF18019">
    <property type="entry name" value="Cas3_HD"/>
    <property type="match status" value="1"/>
</dbReference>
<dbReference type="Pfam" id="PF00270">
    <property type="entry name" value="DEAD"/>
    <property type="match status" value="1"/>
</dbReference>
<dbReference type="NCBIfam" id="TIGR01587">
    <property type="entry name" value="cas3_core"/>
    <property type="match status" value="1"/>
</dbReference>
<dbReference type="GO" id="GO:0004519">
    <property type="term" value="F:endonuclease activity"/>
    <property type="evidence" value="ECO:0007669"/>
    <property type="project" value="UniProtKB-KW"/>
</dbReference>
<dbReference type="InterPro" id="IPR014001">
    <property type="entry name" value="Helicase_ATP-bd"/>
</dbReference>
<dbReference type="PANTHER" id="PTHR47963">
    <property type="entry name" value="DEAD-BOX ATP-DEPENDENT RNA HELICASE 47, MITOCHONDRIAL"/>
    <property type="match status" value="1"/>
</dbReference>
<dbReference type="CDD" id="cd09641">
    <property type="entry name" value="Cas3''_I"/>
    <property type="match status" value="1"/>
</dbReference>
<dbReference type="Gene3D" id="3.40.50.300">
    <property type="entry name" value="P-loop containing nucleotide triphosphate hydrolases"/>
    <property type="match status" value="2"/>
</dbReference>
<evidence type="ECO:0000313" key="11">
    <source>
        <dbReference type="EMBL" id="MBB5350959.1"/>
    </source>
</evidence>
<dbReference type="InterPro" id="IPR054712">
    <property type="entry name" value="Cas3-like_dom"/>
</dbReference>
<dbReference type="GO" id="GO:0016787">
    <property type="term" value="F:hydrolase activity"/>
    <property type="evidence" value="ECO:0007669"/>
    <property type="project" value="UniProtKB-KW"/>
</dbReference>
<dbReference type="GO" id="GO:0051607">
    <property type="term" value="P:defense response to virus"/>
    <property type="evidence" value="ECO:0007669"/>
    <property type="project" value="UniProtKB-KW"/>
</dbReference>
<dbReference type="Proteomes" id="UP000557717">
    <property type="component" value="Unassembled WGS sequence"/>
</dbReference>
<dbReference type="NCBIfam" id="TIGR01596">
    <property type="entry name" value="cas3_HD"/>
    <property type="match status" value="1"/>
</dbReference>
<keyword evidence="12" id="KW-1185">Reference proteome</keyword>
<evidence type="ECO:0000256" key="8">
    <source>
        <dbReference type="ARBA" id="ARBA00022840"/>
    </source>
</evidence>
<comment type="similarity">
    <text evidence="2">In the central section; belongs to the CRISPR-associated helicase Cas3 family.</text>
</comment>
<dbReference type="InterPro" id="IPR006474">
    <property type="entry name" value="Helicase_Cas3_CRISPR-ass_core"/>
</dbReference>